<dbReference type="PROSITE" id="PS50405">
    <property type="entry name" value="GST_CTER"/>
    <property type="match status" value="1"/>
</dbReference>
<evidence type="ECO:0000259" key="3">
    <source>
        <dbReference type="PROSITE" id="PS50405"/>
    </source>
</evidence>
<feature type="domain" description="GST N-terminal" evidence="2">
    <location>
        <begin position="1"/>
        <end position="80"/>
    </location>
</feature>
<reference evidence="5" key="1">
    <citation type="journal article" date="2019" name="Int. J. Syst. Evol. Microbiol.">
        <title>The Global Catalogue of Microorganisms (GCM) 10K type strain sequencing project: providing services to taxonomists for standard genome sequencing and annotation.</title>
        <authorList>
            <consortium name="The Broad Institute Genomics Platform"/>
            <consortium name="The Broad Institute Genome Sequencing Center for Infectious Disease"/>
            <person name="Wu L."/>
            <person name="Ma J."/>
        </authorList>
    </citation>
    <scope>NUCLEOTIDE SEQUENCE [LARGE SCALE GENOMIC DNA]</scope>
    <source>
        <strain evidence="5">NBRC 102520</strain>
    </source>
</reference>
<dbReference type="SUPFAM" id="SSF52833">
    <property type="entry name" value="Thioredoxin-like"/>
    <property type="match status" value="1"/>
</dbReference>
<evidence type="ECO:0000313" key="5">
    <source>
        <dbReference type="Proteomes" id="UP001156905"/>
    </source>
</evidence>
<dbReference type="Gene3D" id="1.20.1050.10">
    <property type="match status" value="1"/>
</dbReference>
<dbReference type="PANTHER" id="PTHR44051">
    <property type="entry name" value="GLUTATHIONE S-TRANSFERASE-RELATED"/>
    <property type="match status" value="1"/>
</dbReference>
<sequence>MLQLYGNTRSRATRCLWMLEEIGQPYELIERSTRADDLQTPDYLRLNPNARIPTLVDGDLVLWESMAINLYLAQKFDGPMHCGPEIAGLASQWSIWAMLEMDGLLLDLLMHRALLAEFARDPSHAERAELLLARPLRILNDALAARTYLAGDGFTVADLNVASILAWGRIARLDLSACPHIARWLGECLARPAYARMRALSGRS</sequence>
<evidence type="ECO:0000313" key="4">
    <source>
        <dbReference type="EMBL" id="GLR84370.1"/>
    </source>
</evidence>
<dbReference type="SUPFAM" id="SSF47616">
    <property type="entry name" value="GST C-terminal domain-like"/>
    <property type="match status" value="1"/>
</dbReference>
<organism evidence="4 5">
    <name type="scientific">Bradyrhizobium iriomotense</name>
    <dbReference type="NCBI Taxonomy" id="441950"/>
    <lineage>
        <taxon>Bacteria</taxon>
        <taxon>Pseudomonadati</taxon>
        <taxon>Pseudomonadota</taxon>
        <taxon>Alphaproteobacteria</taxon>
        <taxon>Hyphomicrobiales</taxon>
        <taxon>Nitrobacteraceae</taxon>
        <taxon>Bradyrhizobium</taxon>
    </lineage>
</organism>
<protein>
    <submittedName>
        <fullName evidence="4">Glutathione S-transferase</fullName>
    </submittedName>
</protein>
<keyword evidence="5" id="KW-1185">Reference proteome</keyword>
<dbReference type="PANTHER" id="PTHR44051:SF8">
    <property type="entry name" value="GLUTATHIONE S-TRANSFERASE GSTA"/>
    <property type="match status" value="1"/>
</dbReference>
<gene>
    <name evidence="4" type="primary">gst_1</name>
    <name evidence="4" type="ORF">GCM10007857_10800</name>
</gene>
<dbReference type="InterPro" id="IPR004046">
    <property type="entry name" value="GST_C"/>
</dbReference>
<dbReference type="InterPro" id="IPR040079">
    <property type="entry name" value="Glutathione_S-Trfase"/>
</dbReference>
<name>A0ABQ6AUS7_9BRAD</name>
<dbReference type="Pfam" id="PF00043">
    <property type="entry name" value="GST_C"/>
    <property type="match status" value="1"/>
</dbReference>
<dbReference type="PROSITE" id="PS50404">
    <property type="entry name" value="GST_NTER"/>
    <property type="match status" value="1"/>
</dbReference>
<dbReference type="SFLD" id="SFLDG00358">
    <property type="entry name" value="Main_(cytGST)"/>
    <property type="match status" value="1"/>
</dbReference>
<dbReference type="Proteomes" id="UP001156905">
    <property type="component" value="Unassembled WGS sequence"/>
</dbReference>
<dbReference type="InterPro" id="IPR004045">
    <property type="entry name" value="Glutathione_S-Trfase_N"/>
</dbReference>
<dbReference type="InterPro" id="IPR036249">
    <property type="entry name" value="Thioredoxin-like_sf"/>
</dbReference>
<dbReference type="Gene3D" id="3.40.30.10">
    <property type="entry name" value="Glutaredoxin"/>
    <property type="match status" value="1"/>
</dbReference>
<proteinExistence type="inferred from homology"/>
<evidence type="ECO:0000256" key="1">
    <source>
        <dbReference type="RuleBase" id="RU003494"/>
    </source>
</evidence>
<comment type="similarity">
    <text evidence="1">Belongs to the GST superfamily.</text>
</comment>
<dbReference type="SFLD" id="SFLDG01150">
    <property type="entry name" value="Main.1:_Beta-like"/>
    <property type="match status" value="1"/>
</dbReference>
<dbReference type="InterPro" id="IPR036282">
    <property type="entry name" value="Glutathione-S-Trfase_C_sf"/>
</dbReference>
<dbReference type="SFLD" id="SFLDS00019">
    <property type="entry name" value="Glutathione_Transferase_(cytos"/>
    <property type="match status" value="1"/>
</dbReference>
<accession>A0ABQ6AUS7</accession>
<evidence type="ECO:0000259" key="2">
    <source>
        <dbReference type="PROSITE" id="PS50404"/>
    </source>
</evidence>
<dbReference type="CDD" id="cd03046">
    <property type="entry name" value="GST_N_GTT1_like"/>
    <property type="match status" value="1"/>
</dbReference>
<feature type="domain" description="GST C-terminal" evidence="3">
    <location>
        <begin position="83"/>
        <end position="204"/>
    </location>
</feature>
<dbReference type="EMBL" id="BSOW01000003">
    <property type="protein sequence ID" value="GLR84370.1"/>
    <property type="molecule type" value="Genomic_DNA"/>
</dbReference>
<dbReference type="InterPro" id="IPR010987">
    <property type="entry name" value="Glutathione-S-Trfase_C-like"/>
</dbReference>
<comment type="caution">
    <text evidence="4">The sequence shown here is derived from an EMBL/GenBank/DDBJ whole genome shotgun (WGS) entry which is preliminary data.</text>
</comment>
<dbReference type="Pfam" id="PF02798">
    <property type="entry name" value="GST_N"/>
    <property type="match status" value="1"/>
</dbReference>